<feature type="compositionally biased region" description="Pro residues" evidence="10">
    <location>
        <begin position="148"/>
        <end position="157"/>
    </location>
</feature>
<evidence type="ECO:0000256" key="10">
    <source>
        <dbReference type="SAM" id="MobiDB-lite"/>
    </source>
</evidence>
<dbReference type="EMBL" id="CP060731">
    <property type="protein sequence ID" value="QNN76788.1"/>
    <property type="molecule type" value="Genomic_DNA"/>
</dbReference>
<keyword evidence="4" id="KW-1003">Cell membrane</keyword>
<evidence type="ECO:0000256" key="4">
    <source>
        <dbReference type="ARBA" id="ARBA00022475"/>
    </source>
</evidence>
<feature type="domain" description="TonB C-terminal" evidence="11">
    <location>
        <begin position="166"/>
        <end position="256"/>
    </location>
</feature>
<keyword evidence="7" id="KW-0653">Protein transport</keyword>
<dbReference type="GO" id="GO:0031992">
    <property type="term" value="F:energy transducer activity"/>
    <property type="evidence" value="ECO:0007669"/>
    <property type="project" value="TreeGrafter"/>
</dbReference>
<dbReference type="Proteomes" id="UP000515838">
    <property type="component" value="Chromosome"/>
</dbReference>
<dbReference type="InterPro" id="IPR051045">
    <property type="entry name" value="TonB-dependent_transducer"/>
</dbReference>
<proteinExistence type="inferred from homology"/>
<feature type="compositionally biased region" description="Low complexity" evidence="10">
    <location>
        <begin position="132"/>
        <end position="147"/>
    </location>
</feature>
<evidence type="ECO:0000256" key="3">
    <source>
        <dbReference type="ARBA" id="ARBA00022448"/>
    </source>
</evidence>
<sequence length="256" mass="27623">MHSNPSQPSGHRMRATAWLHRHTRLVAVTCSLALHLMLLLFAFGQWRLQTQLPVLIEDRVRIQMYLAPPSAPPVPVAPQEAPVLTPDSSAAEDRPEQAAPAPAPAPVLPPQHALLMPAAQEVGPSTQSSNGPASSTSVASVASQAAAPPSPSLPPAPTLAGMSEPDWVGEVLARLEKFRRYPRSAQMHAQQGVVYVRARISREGKVLAVQMRSSSGYALLDQEALETFRRARSLPPPPPALPDPVELDVPVEFFLR</sequence>
<evidence type="ECO:0000256" key="2">
    <source>
        <dbReference type="ARBA" id="ARBA00006555"/>
    </source>
</evidence>
<dbReference type="GeneID" id="81471828"/>
<comment type="subcellular location">
    <subcellularLocation>
        <location evidence="1">Cell inner membrane</location>
        <topology evidence="1">Single-pass membrane protein</topology>
        <orientation evidence="1">Periplasmic side</orientation>
    </subcellularLocation>
</comment>
<keyword evidence="5" id="KW-0997">Cell inner membrane</keyword>
<name>A0A7G9T9L3_PSEMX</name>
<reference evidence="12 13" key="1">
    <citation type="submission" date="2020-08" db="EMBL/GenBank/DDBJ databases">
        <title>Streptomycin Non-resistant strain, P. mexicana.</title>
        <authorList>
            <person name="Ganesh-Kumar S."/>
            <person name="Zhe T."/>
            <person name="Yu Z."/>
            <person name="Min Y."/>
        </authorList>
    </citation>
    <scope>NUCLEOTIDE SEQUENCE [LARGE SCALE GENOMIC DNA]</scope>
    <source>
        <strain evidence="12 13">GTZY2</strain>
    </source>
</reference>
<dbReference type="AlphaFoldDB" id="A0A7G9T9L3"/>
<evidence type="ECO:0000256" key="6">
    <source>
        <dbReference type="ARBA" id="ARBA00022692"/>
    </source>
</evidence>
<dbReference type="GO" id="GO:0055085">
    <property type="term" value="P:transmembrane transport"/>
    <property type="evidence" value="ECO:0007669"/>
    <property type="project" value="InterPro"/>
</dbReference>
<keyword evidence="3" id="KW-0813">Transport</keyword>
<protein>
    <submittedName>
        <fullName evidence="12">Energy transducer TonB</fullName>
    </submittedName>
</protein>
<organism evidence="12 13">
    <name type="scientific">Pseudoxanthomonas mexicana</name>
    <dbReference type="NCBI Taxonomy" id="128785"/>
    <lineage>
        <taxon>Bacteria</taxon>
        <taxon>Pseudomonadati</taxon>
        <taxon>Pseudomonadota</taxon>
        <taxon>Gammaproteobacteria</taxon>
        <taxon>Lysobacterales</taxon>
        <taxon>Lysobacteraceae</taxon>
        <taxon>Pseudoxanthomonas</taxon>
    </lineage>
</organism>
<feature type="region of interest" description="Disordered" evidence="10">
    <location>
        <begin position="70"/>
        <end position="161"/>
    </location>
</feature>
<accession>A0A7G9T9L3</accession>
<comment type="similarity">
    <text evidence="2">Belongs to the TonB family.</text>
</comment>
<keyword evidence="9" id="KW-0472">Membrane</keyword>
<dbReference type="GO" id="GO:0015031">
    <property type="term" value="P:protein transport"/>
    <property type="evidence" value="ECO:0007669"/>
    <property type="project" value="UniProtKB-KW"/>
</dbReference>
<dbReference type="Pfam" id="PF03544">
    <property type="entry name" value="TonB_C"/>
    <property type="match status" value="1"/>
</dbReference>
<evidence type="ECO:0000256" key="8">
    <source>
        <dbReference type="ARBA" id="ARBA00022989"/>
    </source>
</evidence>
<dbReference type="SUPFAM" id="SSF74653">
    <property type="entry name" value="TolA/TonB C-terminal domain"/>
    <property type="match status" value="1"/>
</dbReference>
<dbReference type="GO" id="GO:0098797">
    <property type="term" value="C:plasma membrane protein complex"/>
    <property type="evidence" value="ECO:0007669"/>
    <property type="project" value="TreeGrafter"/>
</dbReference>
<evidence type="ECO:0000256" key="1">
    <source>
        <dbReference type="ARBA" id="ARBA00004383"/>
    </source>
</evidence>
<dbReference type="PANTHER" id="PTHR33446">
    <property type="entry name" value="PROTEIN TONB-RELATED"/>
    <property type="match status" value="1"/>
</dbReference>
<evidence type="ECO:0000256" key="7">
    <source>
        <dbReference type="ARBA" id="ARBA00022927"/>
    </source>
</evidence>
<evidence type="ECO:0000313" key="13">
    <source>
        <dbReference type="Proteomes" id="UP000515838"/>
    </source>
</evidence>
<dbReference type="PROSITE" id="PS52015">
    <property type="entry name" value="TONB_CTD"/>
    <property type="match status" value="1"/>
</dbReference>
<dbReference type="NCBIfam" id="TIGR01352">
    <property type="entry name" value="tonB_Cterm"/>
    <property type="match status" value="1"/>
</dbReference>
<gene>
    <name evidence="12" type="ORF">IAE60_12650</name>
</gene>
<dbReference type="InterPro" id="IPR037682">
    <property type="entry name" value="TonB_C"/>
</dbReference>
<keyword evidence="8" id="KW-1133">Transmembrane helix</keyword>
<dbReference type="InterPro" id="IPR006260">
    <property type="entry name" value="TonB/TolA_C"/>
</dbReference>
<evidence type="ECO:0000259" key="11">
    <source>
        <dbReference type="PROSITE" id="PS52015"/>
    </source>
</evidence>
<evidence type="ECO:0000256" key="5">
    <source>
        <dbReference type="ARBA" id="ARBA00022519"/>
    </source>
</evidence>
<dbReference type="RefSeq" id="WP_187572520.1">
    <property type="nucleotide sequence ID" value="NZ_CP060731.1"/>
</dbReference>
<dbReference type="Gene3D" id="3.30.1150.10">
    <property type="match status" value="1"/>
</dbReference>
<keyword evidence="6" id="KW-0812">Transmembrane</keyword>
<dbReference type="PANTHER" id="PTHR33446:SF2">
    <property type="entry name" value="PROTEIN TONB"/>
    <property type="match status" value="1"/>
</dbReference>
<evidence type="ECO:0000313" key="12">
    <source>
        <dbReference type="EMBL" id="QNN76788.1"/>
    </source>
</evidence>
<evidence type="ECO:0000256" key="9">
    <source>
        <dbReference type="ARBA" id="ARBA00023136"/>
    </source>
</evidence>